<dbReference type="InterPro" id="IPR001763">
    <property type="entry name" value="Rhodanese-like_dom"/>
</dbReference>
<evidence type="ECO:0000256" key="9">
    <source>
        <dbReference type="ARBA" id="ARBA00022729"/>
    </source>
</evidence>
<keyword evidence="8 16" id="KW-0812">Transmembrane</keyword>
<evidence type="ECO:0000256" key="10">
    <source>
        <dbReference type="ARBA" id="ARBA00022946"/>
    </source>
</evidence>
<dbReference type="SUPFAM" id="SSF52821">
    <property type="entry name" value="Rhodanese/Cell cycle control phosphatase"/>
    <property type="match status" value="1"/>
</dbReference>
<protein>
    <recommendedName>
        <fullName evidence="14">Chitinase domain-containing protein 1</fullName>
    </recommendedName>
</protein>
<keyword evidence="10" id="KW-0809">Transit peptide</keyword>
<evidence type="ECO:0000256" key="14">
    <source>
        <dbReference type="ARBA" id="ARBA00040976"/>
    </source>
</evidence>
<dbReference type="InterPro" id="IPR017853">
    <property type="entry name" value="GH"/>
</dbReference>
<dbReference type="CDD" id="cd02876">
    <property type="entry name" value="GH18_SI-CLP"/>
    <property type="match status" value="1"/>
</dbReference>
<dbReference type="InterPro" id="IPR036873">
    <property type="entry name" value="Rhodanese-like_dom_sf"/>
</dbReference>
<dbReference type="InterPro" id="IPR001223">
    <property type="entry name" value="Glyco_hydro18_cat"/>
</dbReference>
<feature type="compositionally biased region" description="Basic residues" evidence="15">
    <location>
        <begin position="1"/>
        <end position="16"/>
    </location>
</feature>
<dbReference type="PROSITE" id="PS50206">
    <property type="entry name" value="RHODANESE_3"/>
    <property type="match status" value="1"/>
</dbReference>
<feature type="region of interest" description="Disordered" evidence="15">
    <location>
        <begin position="1"/>
        <end position="26"/>
    </location>
</feature>
<evidence type="ECO:0000313" key="19">
    <source>
        <dbReference type="EMBL" id="TYK17667.1"/>
    </source>
</evidence>
<proteinExistence type="predicted"/>
<dbReference type="GO" id="GO:0005576">
    <property type="term" value="C:extracellular region"/>
    <property type="evidence" value="ECO:0007669"/>
    <property type="project" value="UniProtKB-SubCell"/>
</dbReference>
<gene>
    <name evidence="19" type="ORF">E5676_scaffold434G005390</name>
</gene>
<evidence type="ECO:0000256" key="5">
    <source>
        <dbReference type="ARBA" id="ARBA00022525"/>
    </source>
</evidence>
<dbReference type="PANTHER" id="PTHR47377">
    <property type="entry name" value="RHODANESE-LIKE DOMAIN-CONTAINING PROTEIN 4, CHLOROPLASTIC"/>
    <property type="match status" value="1"/>
</dbReference>
<evidence type="ECO:0000256" key="12">
    <source>
        <dbReference type="ARBA" id="ARBA00023136"/>
    </source>
</evidence>
<keyword evidence="9" id="KW-0732">Signal</keyword>
<evidence type="ECO:0000256" key="1">
    <source>
        <dbReference type="ARBA" id="ARBA00004229"/>
    </source>
</evidence>
<feature type="compositionally biased region" description="Pro residues" evidence="15">
    <location>
        <begin position="879"/>
        <end position="898"/>
    </location>
</feature>
<feature type="domain" description="GH18" evidence="18">
    <location>
        <begin position="101"/>
        <end position="445"/>
    </location>
</feature>
<dbReference type="Gene3D" id="3.40.250.10">
    <property type="entry name" value="Rhodanese-like domain"/>
    <property type="match status" value="1"/>
</dbReference>
<dbReference type="FunFam" id="3.40.250.10:FF:000044">
    <property type="entry name" value="Rhodanese-like domain-containing protein 4, chloroplastic"/>
    <property type="match status" value="1"/>
</dbReference>
<evidence type="ECO:0000313" key="20">
    <source>
        <dbReference type="Proteomes" id="UP000321947"/>
    </source>
</evidence>
<reference evidence="19 20" key="1">
    <citation type="submission" date="2019-08" db="EMBL/GenBank/DDBJ databases">
        <title>Draft genome sequences of two oriental melons (Cucumis melo L. var makuwa).</title>
        <authorList>
            <person name="Kwon S.-Y."/>
        </authorList>
    </citation>
    <scope>NUCLEOTIDE SEQUENCE [LARGE SCALE GENOMIC DNA]</scope>
    <source>
        <strain evidence="20">cv. Chang Bougi</strain>
        <tissue evidence="19">Leaf</tissue>
    </source>
</reference>
<keyword evidence="12 16" id="KW-0472">Membrane</keyword>
<evidence type="ECO:0000256" key="4">
    <source>
        <dbReference type="ARBA" id="ARBA00004613"/>
    </source>
</evidence>
<organism evidence="19 20">
    <name type="scientific">Cucumis melo var. makuwa</name>
    <name type="common">Oriental melon</name>
    <dbReference type="NCBI Taxonomy" id="1194695"/>
    <lineage>
        <taxon>Eukaryota</taxon>
        <taxon>Viridiplantae</taxon>
        <taxon>Streptophyta</taxon>
        <taxon>Embryophyta</taxon>
        <taxon>Tracheophyta</taxon>
        <taxon>Spermatophyta</taxon>
        <taxon>Magnoliopsida</taxon>
        <taxon>eudicotyledons</taxon>
        <taxon>Gunneridae</taxon>
        <taxon>Pentapetalae</taxon>
        <taxon>rosids</taxon>
        <taxon>fabids</taxon>
        <taxon>Cucurbitales</taxon>
        <taxon>Cucurbitaceae</taxon>
        <taxon>Benincaseae</taxon>
        <taxon>Cucumis</taxon>
    </lineage>
</organism>
<evidence type="ECO:0000256" key="6">
    <source>
        <dbReference type="ARBA" id="ARBA00022528"/>
    </source>
</evidence>
<dbReference type="SUPFAM" id="SSF51445">
    <property type="entry name" value="(Trans)glycosidases"/>
    <property type="match status" value="1"/>
</dbReference>
<dbReference type="PANTHER" id="PTHR47377:SF1">
    <property type="entry name" value="RHODANESE-LIKE DOMAIN-CONTAINING PROTEIN 4, CHLOROPLASTIC"/>
    <property type="match status" value="1"/>
</dbReference>
<dbReference type="FunFam" id="3.10.50.10:FF:000002">
    <property type="entry name" value="Chitinase domain-containing protein 1"/>
    <property type="match status" value="1"/>
</dbReference>
<dbReference type="InterPro" id="IPR011583">
    <property type="entry name" value="Chitinase_II/V-like_cat"/>
</dbReference>
<dbReference type="GO" id="GO:0009535">
    <property type="term" value="C:chloroplast thylakoid membrane"/>
    <property type="evidence" value="ECO:0007669"/>
    <property type="project" value="UniProtKB-ARBA"/>
</dbReference>
<feature type="domain" description="Rhodanese" evidence="17">
    <location>
        <begin position="608"/>
        <end position="714"/>
    </location>
</feature>
<dbReference type="AlphaFoldDB" id="A0A5D3D168"/>
<evidence type="ECO:0000256" key="15">
    <source>
        <dbReference type="SAM" id="MobiDB-lite"/>
    </source>
</evidence>
<dbReference type="Proteomes" id="UP000321947">
    <property type="component" value="Unassembled WGS sequence"/>
</dbReference>
<dbReference type="SMART" id="SM00636">
    <property type="entry name" value="Glyco_18"/>
    <property type="match status" value="1"/>
</dbReference>
<sequence>MAKKRDRQAVSNRRKNQVVSSDQQNIVPDSSSDRRLITIFVLFFIISPAISALVYLKYTSAGEFSGASVFERGLVKTDISYQEILSEHSNVAGNISRNYDYPVLAYITPWNSRGYDMAKKFNSKFTHLSPVWYDLKSHGSHLVLEGRHNADEEWISELRLTGDALILPRVAVEAPPMDLLRKKKLKDKAINLIVTECKEMGYDGIVLESWSRWVAYGILRDPDMRNLALQFIKQLGNALHSELESTKSKQPLQLVYVIGPPHSEVLEEHEFGPKDMESLTGAVDGFSLMTYDYSGAHNPGPNAPVNWIRSTLRLLLGTKDISLVQHKAIKIFLGINFYGNDFSFSGGGGAITGRDYLSLLEKYKPVLQWEGVSSEHFFLYADYNQNKHAVFYPSLKSILIRLEEAQSFGTGISIWEIGQVLFTFPRLWCFKWVALYAKRSEVVNHCGSYKDRIVNEFPSLQHPPEKRENHSHLFNQFSELQKVAMEALNAASLSPLAVLSDRKREPKKISPIPSSSSFKLPNFVFNAGVSGALTYDEALQQSMTTSSSGDLDLNGILDGIVNFGTENPGIVVGGVSILALPLIFSLFQGKSKPWGVESAKSAYAKLSEDSNAQLLDIRSPVEIRKVGAPDLKGLGKKPVSIAYKGEDKPGFLKKLGLKFKEPQNTTLFILDKYDGSSELVAELVTVNGFKAAFAIKDGAEGPRGWTNSGLPWLTPKPSLSLGSLTDAIAGAFGEDSEGLPAVATAVAAAATGIGLLAFTEMETVLQLLGSAAIIQFVSRKLLYAEDRKKTLQEVDEFFNTKVAPQDLVDELKDIGKAILPLPATEKALPAPAEAAVEVATSSDTVQKAEAVVEPAPETNSVAKQEVKAESLPKISRPLSPYPSYPDFRPPTSPTPSQP</sequence>
<evidence type="ECO:0000259" key="17">
    <source>
        <dbReference type="PROSITE" id="PS50206"/>
    </source>
</evidence>
<comment type="subcellular location">
    <subcellularLocation>
        <location evidence="3">Lysosome</location>
    </subcellularLocation>
    <subcellularLocation>
        <location evidence="2">Membrane</location>
    </subcellularLocation>
    <subcellularLocation>
        <location evidence="1">Plastid</location>
        <location evidence="1">Chloroplast</location>
    </subcellularLocation>
    <subcellularLocation>
        <location evidence="4">Secreted</location>
    </subcellularLocation>
</comment>
<dbReference type="InterPro" id="IPR029070">
    <property type="entry name" value="Chitinase_insertion_sf"/>
</dbReference>
<keyword evidence="11 16" id="KW-1133">Transmembrane helix</keyword>
<dbReference type="FunFam" id="3.20.20.80:FF:000028">
    <property type="entry name" value="Chitinase domain-containing protein 1"/>
    <property type="match status" value="1"/>
</dbReference>
<evidence type="ECO:0000256" key="3">
    <source>
        <dbReference type="ARBA" id="ARBA00004371"/>
    </source>
</evidence>
<keyword evidence="6" id="KW-0150">Chloroplast</keyword>
<dbReference type="GO" id="GO:0005975">
    <property type="term" value="P:carbohydrate metabolic process"/>
    <property type="evidence" value="ECO:0007669"/>
    <property type="project" value="InterPro"/>
</dbReference>
<evidence type="ECO:0000256" key="16">
    <source>
        <dbReference type="SAM" id="Phobius"/>
    </source>
</evidence>
<dbReference type="Gene3D" id="3.20.20.80">
    <property type="entry name" value="Glycosidases"/>
    <property type="match status" value="1"/>
</dbReference>
<evidence type="ECO:0000256" key="7">
    <source>
        <dbReference type="ARBA" id="ARBA00022640"/>
    </source>
</evidence>
<dbReference type="GO" id="GO:0008061">
    <property type="term" value="F:chitin binding"/>
    <property type="evidence" value="ECO:0007669"/>
    <property type="project" value="InterPro"/>
</dbReference>
<evidence type="ECO:0000256" key="13">
    <source>
        <dbReference type="ARBA" id="ARBA00023228"/>
    </source>
</evidence>
<keyword evidence="7" id="KW-0934">Plastid</keyword>
<evidence type="ECO:0000256" key="2">
    <source>
        <dbReference type="ARBA" id="ARBA00004370"/>
    </source>
</evidence>
<dbReference type="GO" id="GO:0005764">
    <property type="term" value="C:lysosome"/>
    <property type="evidence" value="ECO:0007669"/>
    <property type="project" value="UniProtKB-SubCell"/>
</dbReference>
<dbReference type="EMBL" id="SSTD01008130">
    <property type="protein sequence ID" value="TYK17667.1"/>
    <property type="molecule type" value="Genomic_DNA"/>
</dbReference>
<feature type="transmembrane region" description="Helical" evidence="16">
    <location>
        <begin position="36"/>
        <end position="56"/>
    </location>
</feature>
<accession>A0A5D3D168</accession>
<feature type="region of interest" description="Disordered" evidence="15">
    <location>
        <begin position="852"/>
        <end position="898"/>
    </location>
</feature>
<evidence type="ECO:0000256" key="11">
    <source>
        <dbReference type="ARBA" id="ARBA00022989"/>
    </source>
</evidence>
<comment type="caution">
    <text evidence="19">The sequence shown here is derived from an EMBL/GenBank/DDBJ whole genome shotgun (WGS) entry which is preliminary data.</text>
</comment>
<dbReference type="PROSITE" id="PS51910">
    <property type="entry name" value="GH18_2"/>
    <property type="match status" value="1"/>
</dbReference>
<name>A0A5D3D168_CUCMM</name>
<dbReference type="Pfam" id="PF00704">
    <property type="entry name" value="Glyco_hydro_18"/>
    <property type="match status" value="1"/>
</dbReference>
<dbReference type="InterPro" id="IPR044240">
    <property type="entry name" value="STR4-like"/>
</dbReference>
<evidence type="ECO:0000259" key="18">
    <source>
        <dbReference type="PROSITE" id="PS51910"/>
    </source>
</evidence>
<evidence type="ECO:0000256" key="8">
    <source>
        <dbReference type="ARBA" id="ARBA00022692"/>
    </source>
</evidence>
<keyword evidence="5" id="KW-0964">Secreted</keyword>
<dbReference type="Gene3D" id="3.10.50.10">
    <property type="match status" value="1"/>
</dbReference>
<keyword evidence="13" id="KW-0458">Lysosome</keyword>
<feature type="compositionally biased region" description="Polar residues" evidence="15">
    <location>
        <begin position="17"/>
        <end position="26"/>
    </location>
</feature>